<evidence type="ECO:0000256" key="9">
    <source>
        <dbReference type="ARBA" id="ARBA00022692"/>
    </source>
</evidence>
<dbReference type="InterPro" id="IPR034626">
    <property type="entry name" value="OEP24"/>
</dbReference>
<organism evidence="14">
    <name type="scientific">Sesamum radiatum</name>
    <name type="common">Black benniseed</name>
    <dbReference type="NCBI Taxonomy" id="300843"/>
    <lineage>
        <taxon>Eukaryota</taxon>
        <taxon>Viridiplantae</taxon>
        <taxon>Streptophyta</taxon>
        <taxon>Embryophyta</taxon>
        <taxon>Tracheophyta</taxon>
        <taxon>Spermatophyta</taxon>
        <taxon>Magnoliopsida</taxon>
        <taxon>eudicotyledons</taxon>
        <taxon>Gunneridae</taxon>
        <taxon>Pentapetalae</taxon>
        <taxon>asterids</taxon>
        <taxon>lamiids</taxon>
        <taxon>Lamiales</taxon>
        <taxon>Pedaliaceae</taxon>
        <taxon>Sesamum</taxon>
    </lineage>
</organism>
<keyword evidence="12" id="KW-0626">Porin</keyword>
<evidence type="ECO:0000256" key="5">
    <source>
        <dbReference type="ARBA" id="ARBA00022448"/>
    </source>
</evidence>
<name>A0AAW2PZ55_SESRA</name>
<dbReference type="GO" id="GO:0009707">
    <property type="term" value="C:chloroplast outer membrane"/>
    <property type="evidence" value="ECO:0007669"/>
    <property type="project" value="UniProtKB-SubCell"/>
</dbReference>
<reference evidence="14" key="2">
    <citation type="journal article" date="2024" name="Plant">
        <title>Genomic evolution and insights into agronomic trait innovations of Sesamum species.</title>
        <authorList>
            <person name="Miao H."/>
            <person name="Wang L."/>
            <person name="Qu L."/>
            <person name="Liu H."/>
            <person name="Sun Y."/>
            <person name="Le M."/>
            <person name="Wang Q."/>
            <person name="Wei S."/>
            <person name="Zheng Y."/>
            <person name="Lin W."/>
            <person name="Duan Y."/>
            <person name="Cao H."/>
            <person name="Xiong S."/>
            <person name="Wang X."/>
            <person name="Wei L."/>
            <person name="Li C."/>
            <person name="Ma Q."/>
            <person name="Ju M."/>
            <person name="Zhao R."/>
            <person name="Li G."/>
            <person name="Mu C."/>
            <person name="Tian Q."/>
            <person name="Mei H."/>
            <person name="Zhang T."/>
            <person name="Gao T."/>
            <person name="Zhang H."/>
        </authorList>
    </citation>
    <scope>NUCLEOTIDE SEQUENCE</scope>
    <source>
        <strain evidence="14">G02</strain>
    </source>
</reference>
<evidence type="ECO:0000256" key="6">
    <source>
        <dbReference type="ARBA" id="ARBA00022452"/>
    </source>
</evidence>
<evidence type="ECO:0000256" key="11">
    <source>
        <dbReference type="ARBA" id="ARBA00023065"/>
    </source>
</evidence>
<keyword evidence="13" id="KW-0472">Membrane</keyword>
<evidence type="ECO:0000256" key="12">
    <source>
        <dbReference type="ARBA" id="ARBA00023114"/>
    </source>
</evidence>
<sequence>MEASLTAKYQPEKASAAATISFVVRDFMLRASISDAVVVNGPSLNGLSLTLEKPRCFAIDYDVPKKDYEFKSFHNLLLGGKPLNLSYTRTKSDAIQGDARTILAGSLVMDLANKVSVNHVPEAGIMKLGYTYEYGGSTTFEPSYDVLKNSFELAVSHRVHEDNVLRATFDTSSKTLGVELSQRSKLNGSLKILASFNLADEQKMPKLYAETTWDFEMRAPCVFAHRRRWFQSGRESHGWKNTLLPPIY</sequence>
<evidence type="ECO:0000256" key="10">
    <source>
        <dbReference type="ARBA" id="ARBA00022805"/>
    </source>
</evidence>
<dbReference type="GO" id="GO:0046930">
    <property type="term" value="C:pore complex"/>
    <property type="evidence" value="ECO:0007669"/>
    <property type="project" value="UniProtKB-KW"/>
</dbReference>
<proteinExistence type="predicted"/>
<comment type="subunit">
    <text evidence="4">Homooligomers form large rather nonselective pores in plastidial outer membranes.</text>
</comment>
<keyword evidence="11" id="KW-0406">Ion transport</keyword>
<evidence type="ECO:0000256" key="13">
    <source>
        <dbReference type="ARBA" id="ARBA00023136"/>
    </source>
</evidence>
<comment type="subcellular location">
    <subcellularLocation>
        <location evidence="2">Plastid</location>
        <location evidence="2">Chloroplast outer membrane</location>
        <topology evidence="2">Multi-pass membrane protein</topology>
    </subcellularLocation>
    <subcellularLocation>
        <location evidence="3">Plastid</location>
        <location evidence="3">Etioplast membrane</location>
        <topology evidence="3">Multi-pass membrane protein</topology>
    </subcellularLocation>
</comment>
<reference evidence="14" key="1">
    <citation type="submission" date="2020-06" db="EMBL/GenBank/DDBJ databases">
        <authorList>
            <person name="Li T."/>
            <person name="Hu X."/>
            <person name="Zhang T."/>
            <person name="Song X."/>
            <person name="Zhang H."/>
            <person name="Dai N."/>
            <person name="Sheng W."/>
            <person name="Hou X."/>
            <person name="Wei L."/>
        </authorList>
    </citation>
    <scope>NUCLEOTIDE SEQUENCE</scope>
    <source>
        <strain evidence="14">G02</strain>
        <tissue evidence="14">Leaf</tissue>
    </source>
</reference>
<keyword evidence="9" id="KW-0812">Transmembrane</keyword>
<evidence type="ECO:0000313" key="14">
    <source>
        <dbReference type="EMBL" id="KAL0360696.1"/>
    </source>
</evidence>
<dbReference type="GO" id="GO:0022843">
    <property type="term" value="F:voltage-gated monoatomic cation channel activity"/>
    <property type="evidence" value="ECO:0007669"/>
    <property type="project" value="InterPro"/>
</dbReference>
<dbReference type="AlphaFoldDB" id="A0AAW2PZ55"/>
<dbReference type="PANTHER" id="PTHR35284">
    <property type="entry name" value="OUTER ENVELOPE PORE PROTEIN 24A, CHLOROPLASTIC-RELATED"/>
    <property type="match status" value="1"/>
</dbReference>
<evidence type="ECO:0000256" key="8">
    <source>
        <dbReference type="ARBA" id="ARBA00022640"/>
    </source>
</evidence>
<evidence type="ECO:0000256" key="7">
    <source>
        <dbReference type="ARBA" id="ARBA00022528"/>
    </source>
</evidence>
<keyword evidence="6" id="KW-1134">Transmembrane beta strand</keyword>
<keyword evidence="7" id="KW-0150">Chloroplast</keyword>
<evidence type="ECO:0000256" key="1">
    <source>
        <dbReference type="ARBA" id="ARBA00002327"/>
    </source>
</evidence>
<keyword evidence="5" id="KW-0813">Transport</keyword>
<comment type="function">
    <text evidence="1">High-conductance voltage-dependent solute channel with a slight selectivity for cations transporting triosephosphates, dicarboxylic acids, ATP, inorganic phosphate (Pi), sugars, and positively or negatively charged amino acids.</text>
</comment>
<protein>
    <submittedName>
        <fullName evidence="14">Outer envelope pore protein 24, chloroplastic</fullName>
    </submittedName>
</protein>
<dbReference type="GO" id="GO:0015288">
    <property type="term" value="F:porin activity"/>
    <property type="evidence" value="ECO:0007669"/>
    <property type="project" value="UniProtKB-KW"/>
</dbReference>
<dbReference type="EMBL" id="JACGWJ010000016">
    <property type="protein sequence ID" value="KAL0360696.1"/>
    <property type="molecule type" value="Genomic_DNA"/>
</dbReference>
<keyword evidence="8" id="KW-0934">Plastid</keyword>
<dbReference type="PANTHER" id="PTHR35284:SF1">
    <property type="entry name" value="OUTER ENVELOPE PORE PROTEIN 24A, CHLOROPLASTIC-RELATED"/>
    <property type="match status" value="1"/>
</dbReference>
<dbReference type="GO" id="GO:0034426">
    <property type="term" value="C:etioplast membrane"/>
    <property type="evidence" value="ECO:0007669"/>
    <property type="project" value="UniProtKB-SubCell"/>
</dbReference>
<evidence type="ECO:0000256" key="2">
    <source>
        <dbReference type="ARBA" id="ARBA00004396"/>
    </source>
</evidence>
<evidence type="ECO:0000256" key="3">
    <source>
        <dbReference type="ARBA" id="ARBA00004441"/>
    </source>
</evidence>
<comment type="caution">
    <text evidence="14">The sequence shown here is derived from an EMBL/GenBank/DDBJ whole genome shotgun (WGS) entry which is preliminary data.</text>
</comment>
<evidence type="ECO:0000256" key="4">
    <source>
        <dbReference type="ARBA" id="ARBA00011593"/>
    </source>
</evidence>
<gene>
    <name evidence="14" type="ORF">Sradi_3754100</name>
</gene>
<dbReference type="GO" id="GO:0034765">
    <property type="term" value="P:regulation of monoatomic ion transmembrane transport"/>
    <property type="evidence" value="ECO:0007669"/>
    <property type="project" value="InterPro"/>
</dbReference>
<keyword evidence="10" id="KW-1002">Plastid outer membrane</keyword>
<accession>A0AAW2PZ55</accession>